<feature type="region of interest" description="Disordered" evidence="1">
    <location>
        <begin position="1"/>
        <end position="51"/>
    </location>
</feature>
<keyword evidence="2" id="KW-0472">Membrane</keyword>
<dbReference type="AlphaFoldDB" id="A0A3B3U5M6"/>
<evidence type="ECO:0000313" key="4">
    <source>
        <dbReference type="Proteomes" id="UP000261500"/>
    </source>
</evidence>
<keyword evidence="2" id="KW-1133">Transmembrane helix</keyword>
<proteinExistence type="predicted"/>
<evidence type="ECO:0008006" key="5">
    <source>
        <dbReference type="Google" id="ProtNLM"/>
    </source>
</evidence>
<evidence type="ECO:0000256" key="1">
    <source>
        <dbReference type="SAM" id="MobiDB-lite"/>
    </source>
</evidence>
<evidence type="ECO:0000256" key="2">
    <source>
        <dbReference type="SAM" id="Phobius"/>
    </source>
</evidence>
<dbReference type="Proteomes" id="UP000261500">
    <property type="component" value="Unplaced"/>
</dbReference>
<keyword evidence="2" id="KW-0812">Transmembrane</keyword>
<evidence type="ECO:0000313" key="3">
    <source>
        <dbReference type="Ensembl" id="ENSPLAP00000007952.1"/>
    </source>
</evidence>
<feature type="transmembrane region" description="Helical" evidence="2">
    <location>
        <begin position="61"/>
        <end position="87"/>
    </location>
</feature>
<keyword evidence="4" id="KW-1185">Reference proteome</keyword>
<protein>
    <recommendedName>
        <fullName evidence="5">Dipeptidylpeptidase IV N-terminal domain-containing protein</fullName>
    </recommendedName>
</protein>
<reference evidence="3" key="2">
    <citation type="submission" date="2025-09" db="UniProtKB">
        <authorList>
            <consortium name="Ensembl"/>
        </authorList>
    </citation>
    <scope>IDENTIFICATION</scope>
</reference>
<feature type="compositionally biased region" description="Basic and acidic residues" evidence="1">
    <location>
        <begin position="39"/>
        <end position="48"/>
    </location>
</feature>
<accession>A0A3B3U5M6</accession>
<name>A0A3B3U5M6_9TELE</name>
<dbReference type="Gene3D" id="2.140.10.30">
    <property type="entry name" value="Dipeptidylpeptidase IV, N-terminal domain"/>
    <property type="match status" value="1"/>
</dbReference>
<organism evidence="3 4">
    <name type="scientific">Poecilia latipinna</name>
    <name type="common">sailfin molly</name>
    <dbReference type="NCBI Taxonomy" id="48699"/>
    <lineage>
        <taxon>Eukaryota</taxon>
        <taxon>Metazoa</taxon>
        <taxon>Chordata</taxon>
        <taxon>Craniata</taxon>
        <taxon>Vertebrata</taxon>
        <taxon>Euteleostomi</taxon>
        <taxon>Actinopterygii</taxon>
        <taxon>Neopterygii</taxon>
        <taxon>Teleostei</taxon>
        <taxon>Neoteleostei</taxon>
        <taxon>Acanthomorphata</taxon>
        <taxon>Ovalentaria</taxon>
        <taxon>Atherinomorphae</taxon>
        <taxon>Cyprinodontiformes</taxon>
        <taxon>Poeciliidae</taxon>
        <taxon>Poeciliinae</taxon>
        <taxon>Poecilia</taxon>
    </lineage>
</organism>
<sequence length="181" mass="20183">MFLGGAGASPANALGKRWGHRSPGQVAGQHRQTTMNTRRPRESLERPDIGPIGPDRNWKGIGISLLVIMAVLSCIGLSIVLLSQALISPSCSQMGRVRRWASFEIHDPEAKWISAQEVIYRSWNGDIFKLNVYSNETELLLKNSTFATKFAVSPDKKFVLLGYNVQPVSLSYSQKQTLWRI</sequence>
<reference evidence="3" key="1">
    <citation type="submission" date="2025-08" db="UniProtKB">
        <authorList>
            <consortium name="Ensembl"/>
        </authorList>
    </citation>
    <scope>IDENTIFICATION</scope>
</reference>
<dbReference type="GeneTree" id="ENSGT00940000154657"/>
<dbReference type="Ensembl" id="ENSPLAT00000003698.1">
    <property type="protein sequence ID" value="ENSPLAP00000007952.1"/>
    <property type="gene ID" value="ENSPLAG00000010638.1"/>
</dbReference>